<evidence type="ECO:0000313" key="2">
    <source>
        <dbReference type="EMBL" id="GAT55633.1"/>
    </source>
</evidence>
<feature type="compositionally biased region" description="Polar residues" evidence="1">
    <location>
        <begin position="137"/>
        <end position="147"/>
    </location>
</feature>
<feature type="compositionally biased region" description="Low complexity" evidence="1">
    <location>
        <begin position="13"/>
        <end position="28"/>
    </location>
</feature>
<reference evidence="2" key="1">
    <citation type="submission" date="2014-09" db="EMBL/GenBank/DDBJ databases">
        <title>Genome sequence of the luminous mushroom Mycena chlorophos for searching fungal bioluminescence genes.</title>
        <authorList>
            <person name="Tanaka Y."/>
            <person name="Kasuga D."/>
            <person name="Oba Y."/>
            <person name="Hase S."/>
            <person name="Sato K."/>
            <person name="Oba Y."/>
            <person name="Sakakibara Y."/>
        </authorList>
    </citation>
    <scope>NUCLEOTIDE SEQUENCE</scope>
</reference>
<keyword evidence="3" id="KW-1185">Reference proteome</keyword>
<feature type="region of interest" description="Disordered" evidence="1">
    <location>
        <begin position="94"/>
        <end position="147"/>
    </location>
</feature>
<feature type="compositionally biased region" description="Basic residues" evidence="1">
    <location>
        <begin position="1"/>
        <end position="10"/>
    </location>
</feature>
<evidence type="ECO:0008006" key="4">
    <source>
        <dbReference type="Google" id="ProtNLM"/>
    </source>
</evidence>
<proteinExistence type="predicted"/>
<accession>A0ABQ0LX08</accession>
<gene>
    <name evidence="2" type="ORF">MCHLO_12376</name>
</gene>
<protein>
    <recommendedName>
        <fullName evidence="4">DFDF domain-containing protein</fullName>
    </recommendedName>
</protein>
<dbReference type="EMBL" id="DF849049">
    <property type="protein sequence ID" value="GAT55633.1"/>
    <property type="molecule type" value="Genomic_DNA"/>
</dbReference>
<dbReference type="Proteomes" id="UP000815677">
    <property type="component" value="Unassembled WGS sequence"/>
</dbReference>
<sequence length="165" mass="17871">MAKNIVPHRRPTPEATTGPAETTAGPTAKLSPAASTKEVERKFEEQFGQQDRIAGGAPATPKANKTCTLSDTDFEDQEFDSWIGGISDKAFQAMQEKSGQSLKMPKEKKKRTSGGWSDGEGILTQIPSSPHAAIVSPTPTRVKQTPSKKQPAWYVLFNAMQVNLT</sequence>
<organism evidence="2 3">
    <name type="scientific">Mycena chlorophos</name>
    <name type="common">Agaric fungus</name>
    <name type="synonym">Agaricus chlorophos</name>
    <dbReference type="NCBI Taxonomy" id="658473"/>
    <lineage>
        <taxon>Eukaryota</taxon>
        <taxon>Fungi</taxon>
        <taxon>Dikarya</taxon>
        <taxon>Basidiomycota</taxon>
        <taxon>Agaricomycotina</taxon>
        <taxon>Agaricomycetes</taxon>
        <taxon>Agaricomycetidae</taxon>
        <taxon>Agaricales</taxon>
        <taxon>Marasmiineae</taxon>
        <taxon>Mycenaceae</taxon>
        <taxon>Mycena</taxon>
    </lineage>
</organism>
<evidence type="ECO:0000313" key="3">
    <source>
        <dbReference type="Proteomes" id="UP000815677"/>
    </source>
</evidence>
<name>A0ABQ0LX08_MYCCL</name>
<evidence type="ECO:0000256" key="1">
    <source>
        <dbReference type="SAM" id="MobiDB-lite"/>
    </source>
</evidence>
<feature type="region of interest" description="Disordered" evidence="1">
    <location>
        <begin position="1"/>
        <end position="71"/>
    </location>
</feature>